<name>A0ABD2JWL7_9BILA</name>
<comment type="caution">
    <text evidence="2">The sequence shown here is derived from an EMBL/GenBank/DDBJ whole genome shotgun (WGS) entry which is preliminary data.</text>
</comment>
<reference evidence="2 3" key="1">
    <citation type="submission" date="2024-10" db="EMBL/GenBank/DDBJ databases">
        <authorList>
            <person name="Kim D."/>
        </authorList>
    </citation>
    <scope>NUCLEOTIDE SEQUENCE [LARGE SCALE GENOMIC DNA]</scope>
    <source>
        <strain evidence="2">BH-2024</strain>
    </source>
</reference>
<evidence type="ECO:0000313" key="2">
    <source>
        <dbReference type="EMBL" id="KAL3094954.1"/>
    </source>
</evidence>
<dbReference type="EMBL" id="JBICBT010000887">
    <property type="protein sequence ID" value="KAL3094954.1"/>
    <property type="molecule type" value="Genomic_DNA"/>
</dbReference>
<keyword evidence="3" id="KW-1185">Reference proteome</keyword>
<dbReference type="AlphaFoldDB" id="A0ABD2JWL7"/>
<evidence type="ECO:0000313" key="3">
    <source>
        <dbReference type="Proteomes" id="UP001620626"/>
    </source>
</evidence>
<gene>
    <name evidence="2" type="ORF">niasHT_021222</name>
</gene>
<evidence type="ECO:0000256" key="1">
    <source>
        <dbReference type="SAM" id="MobiDB-lite"/>
    </source>
</evidence>
<proteinExistence type="predicted"/>
<organism evidence="2 3">
    <name type="scientific">Heterodera trifolii</name>
    <dbReference type="NCBI Taxonomy" id="157864"/>
    <lineage>
        <taxon>Eukaryota</taxon>
        <taxon>Metazoa</taxon>
        <taxon>Ecdysozoa</taxon>
        <taxon>Nematoda</taxon>
        <taxon>Chromadorea</taxon>
        <taxon>Rhabditida</taxon>
        <taxon>Tylenchina</taxon>
        <taxon>Tylenchomorpha</taxon>
        <taxon>Tylenchoidea</taxon>
        <taxon>Heteroderidae</taxon>
        <taxon>Heteroderinae</taxon>
        <taxon>Heterodera</taxon>
    </lineage>
</organism>
<feature type="region of interest" description="Disordered" evidence="1">
    <location>
        <begin position="378"/>
        <end position="400"/>
    </location>
</feature>
<sequence>MRENLVPNIFILIRIDYVRENHVLNPADGAGFTPKRQSLLCARALAIERACQLPPRLRAKIHDAKIFKNNSLFFDLALSQFVGSIGLALFDEQHQQQDEEDQNDDDCNGTLAMSECQFETQMIAMFEQFERSNTETMGRATALLHSVSAFANEYLKVVAMIAQQNPLVYEAFFAPGAAPGPFPWWPPGPSDFPNSTIYEHLPHPDELADEFPDEMDGAALLPASDNPRKKLAGARYRLIQLARHFPSSIRVSLRDLAAHTFNKPKSIGLSAEEQQSAGATLSGDQFERQLKAMVVQYQRVTDIATLNRVTDFLIAFYRSFYHVIGTNEAISQIMPNLYHVWFNDYRNVADGGGTLSDQPSTSQQLGFDQFEELSGEEFFGDPEVPSTSHQTNPHQRHPPA</sequence>
<dbReference type="Proteomes" id="UP001620626">
    <property type="component" value="Unassembled WGS sequence"/>
</dbReference>
<accession>A0ABD2JWL7</accession>
<protein>
    <submittedName>
        <fullName evidence="2">Uncharacterized protein</fullName>
    </submittedName>
</protein>